<evidence type="ECO:0000256" key="1">
    <source>
        <dbReference type="PROSITE-ProRule" id="PRU00339"/>
    </source>
</evidence>
<evidence type="ECO:0000313" key="3">
    <source>
        <dbReference type="Proteomes" id="UP000001822"/>
    </source>
</evidence>
<dbReference type="EMBL" id="CP000383">
    <property type="protein sequence ID" value="ABG60738.1"/>
    <property type="molecule type" value="Genomic_DNA"/>
</dbReference>
<protein>
    <submittedName>
        <fullName evidence="2">Uncharacterized protein</fullName>
    </submittedName>
</protein>
<dbReference type="Pfam" id="PF13174">
    <property type="entry name" value="TPR_6"/>
    <property type="match status" value="2"/>
</dbReference>
<dbReference type="InterPro" id="IPR019734">
    <property type="entry name" value="TPR_rpt"/>
</dbReference>
<organism evidence="2 3">
    <name type="scientific">Cytophaga hutchinsonii (strain ATCC 33406 / DSM 1761 / CIP 103989 / NBRC 15051 / NCIMB 9469 / D465)</name>
    <dbReference type="NCBI Taxonomy" id="269798"/>
    <lineage>
        <taxon>Bacteria</taxon>
        <taxon>Pseudomonadati</taxon>
        <taxon>Bacteroidota</taxon>
        <taxon>Cytophagia</taxon>
        <taxon>Cytophagales</taxon>
        <taxon>Cytophagaceae</taxon>
        <taxon>Cytophaga</taxon>
    </lineage>
</organism>
<accession>A0A6N4SWF8</accession>
<dbReference type="PROSITE" id="PS50005">
    <property type="entry name" value="TPR"/>
    <property type="match status" value="1"/>
</dbReference>
<dbReference type="OrthoDB" id="9763354at2"/>
<dbReference type="Proteomes" id="UP000001822">
    <property type="component" value="Chromosome"/>
</dbReference>
<gene>
    <name evidence="2" type="ordered locus">CHU_3505</name>
</gene>
<name>A0A6N4SWF8_CYTH3</name>
<dbReference type="Gene3D" id="1.25.40.10">
    <property type="entry name" value="Tetratricopeptide repeat domain"/>
    <property type="match status" value="3"/>
</dbReference>
<dbReference type="Pfam" id="PF13432">
    <property type="entry name" value="TPR_16"/>
    <property type="match status" value="1"/>
</dbReference>
<dbReference type="KEGG" id="chu:CHU_3505"/>
<dbReference type="InterPro" id="IPR011990">
    <property type="entry name" value="TPR-like_helical_dom_sf"/>
</dbReference>
<sequence length="602" mass="70014">MIYRILIVISIFMISFSGFGQTDYFKLGKEYYNNGEYEKAAATYSEVIKKEENLPKVYETYLSTLYKLKNYTEAEKIIKKMVKVGSPENYTYRIDYALFYKQQNLTDKAEKEFSAFVSDIQKNSTAVDISGAYLQKLGEYTWAKQLYLQARKNFDRYAYCFELSSIYNRLGQTENMFDELLNYLSVNPASLEEVQNTFQNELDTDEKFALFETKVYDRINKDPNDIVYNQLLLWLNLQRKNFTKAFIQAKAIDKRNRQTGTTVLEVGNIALENKDYDAAGACFQYVSDNFKESFNYSIARRLLIQTREEQIKNTFPVDKQKIVGLISDYNQLLKENGRTAYTLESLRNMALLNAFYLDKRDTAVVILKSLIENPYTDNRLRGKAKIDLGDIYLLTGEPWESTLLYSQVEKDFKEDQLGHEAKLRNAELYYYKGEFVLAQEQLDVLKLATTREISNDAIQLSVFITENSGLDSTTDALKDYSAIQLLLFQRKYDEALQAANALLKQYPHHELTDDVYWLQATILRQTGKPTEALEMLKKISTGYADDLLGDDALFTSAQIFDYDLKNTEKAMQLYQDFLIQYTNSVYVTEARKRFRILRGDKI</sequence>
<proteinExistence type="predicted"/>
<feature type="repeat" description="TPR" evidence="1">
    <location>
        <begin position="21"/>
        <end position="54"/>
    </location>
</feature>
<evidence type="ECO:0000313" key="2">
    <source>
        <dbReference type="EMBL" id="ABG60738.1"/>
    </source>
</evidence>
<dbReference type="AlphaFoldDB" id="A0A6N4SWF8"/>
<keyword evidence="3" id="KW-1185">Reference proteome</keyword>
<reference evidence="2 3" key="1">
    <citation type="journal article" date="2007" name="Appl. Environ. Microbiol.">
        <title>Genome sequence of the cellulolytic gliding bacterium Cytophaga hutchinsonii.</title>
        <authorList>
            <person name="Xie G."/>
            <person name="Bruce D.C."/>
            <person name="Challacombe J.F."/>
            <person name="Chertkov O."/>
            <person name="Detter J.C."/>
            <person name="Gilna P."/>
            <person name="Han C.S."/>
            <person name="Lucas S."/>
            <person name="Misra M."/>
            <person name="Myers G.L."/>
            <person name="Richardson P."/>
            <person name="Tapia R."/>
            <person name="Thayer N."/>
            <person name="Thompson L.S."/>
            <person name="Brettin T.S."/>
            <person name="Henrissat B."/>
            <person name="Wilson D.B."/>
            <person name="McBride M.J."/>
        </authorList>
    </citation>
    <scope>NUCLEOTIDE SEQUENCE [LARGE SCALE GENOMIC DNA]</scope>
    <source>
        <strain evidence="3">ATCC 33406 / DSM 1761 / CIP 103989 / NBRC 15051 / NCIMB 9469 / D465</strain>
    </source>
</reference>
<keyword evidence="1" id="KW-0802">TPR repeat</keyword>
<dbReference type="SUPFAM" id="SSF48452">
    <property type="entry name" value="TPR-like"/>
    <property type="match status" value="3"/>
</dbReference>